<evidence type="ECO:0000256" key="2">
    <source>
        <dbReference type="SAM" id="MobiDB-lite"/>
    </source>
</evidence>
<evidence type="ECO:0000313" key="5">
    <source>
        <dbReference type="EMBL" id="MEY1663022.1"/>
    </source>
</evidence>
<organism evidence="5 6">
    <name type="scientific">Isoalcanivorax beigongshangi</name>
    <dbReference type="NCBI Taxonomy" id="3238810"/>
    <lineage>
        <taxon>Bacteria</taxon>
        <taxon>Pseudomonadati</taxon>
        <taxon>Pseudomonadota</taxon>
        <taxon>Gammaproteobacteria</taxon>
        <taxon>Oceanospirillales</taxon>
        <taxon>Alcanivoracaceae</taxon>
        <taxon>Isoalcanivorax</taxon>
    </lineage>
</organism>
<reference evidence="5 6" key="1">
    <citation type="submission" date="2024-07" db="EMBL/GenBank/DDBJ databases">
        <authorList>
            <person name="Ren Q."/>
        </authorList>
    </citation>
    <scope>NUCLEOTIDE SEQUENCE [LARGE SCALE GENOMIC DNA]</scope>
    <source>
        <strain evidence="5 6">REN37</strain>
    </source>
</reference>
<dbReference type="InterPro" id="IPR001279">
    <property type="entry name" value="Metallo-B-lactamas"/>
</dbReference>
<evidence type="ECO:0000256" key="1">
    <source>
        <dbReference type="ARBA" id="ARBA00005250"/>
    </source>
</evidence>
<accession>A0ABV4AKG1</accession>
<gene>
    <name evidence="5" type="ORF">AB5I84_12745</name>
</gene>
<evidence type="ECO:0000256" key="3">
    <source>
        <dbReference type="SAM" id="SignalP"/>
    </source>
</evidence>
<dbReference type="SMART" id="SM00849">
    <property type="entry name" value="Lactamase_B"/>
    <property type="match status" value="1"/>
</dbReference>
<feature type="signal peptide" evidence="3">
    <location>
        <begin position="1"/>
        <end position="26"/>
    </location>
</feature>
<dbReference type="PANTHER" id="PTHR42951:SF4">
    <property type="entry name" value="ACYL-COENZYME A THIOESTERASE MBLAC2"/>
    <property type="match status" value="1"/>
</dbReference>
<dbReference type="PANTHER" id="PTHR42951">
    <property type="entry name" value="METALLO-BETA-LACTAMASE DOMAIN-CONTAINING"/>
    <property type="match status" value="1"/>
</dbReference>
<feature type="chain" id="PRO_5045100423" evidence="3">
    <location>
        <begin position="27"/>
        <end position="337"/>
    </location>
</feature>
<dbReference type="CDD" id="cd16282">
    <property type="entry name" value="metallo-hydrolase-like_MBL-fold"/>
    <property type="match status" value="1"/>
</dbReference>
<evidence type="ECO:0000259" key="4">
    <source>
        <dbReference type="SMART" id="SM00849"/>
    </source>
</evidence>
<comment type="similarity">
    <text evidence="1">Belongs to the metallo-beta-lactamase superfamily. Class-B beta-lactamase family.</text>
</comment>
<evidence type="ECO:0000313" key="6">
    <source>
        <dbReference type="Proteomes" id="UP001562065"/>
    </source>
</evidence>
<proteinExistence type="inferred from homology"/>
<name>A0ABV4AKG1_9GAMM</name>
<keyword evidence="6" id="KW-1185">Reference proteome</keyword>
<comment type="caution">
    <text evidence="5">The sequence shown here is derived from an EMBL/GenBank/DDBJ whole genome shotgun (WGS) entry which is preliminary data.</text>
</comment>
<dbReference type="RefSeq" id="WP_369456291.1">
    <property type="nucleotide sequence ID" value="NZ_JBGCUO010000002.1"/>
</dbReference>
<feature type="region of interest" description="Disordered" evidence="2">
    <location>
        <begin position="314"/>
        <end position="337"/>
    </location>
</feature>
<dbReference type="InterPro" id="IPR036866">
    <property type="entry name" value="RibonucZ/Hydroxyglut_hydro"/>
</dbReference>
<dbReference type="PROSITE" id="PS51257">
    <property type="entry name" value="PROKAR_LIPOPROTEIN"/>
    <property type="match status" value="1"/>
</dbReference>
<feature type="domain" description="Metallo-beta-lactamase" evidence="4">
    <location>
        <begin position="56"/>
        <end position="241"/>
    </location>
</feature>
<dbReference type="Pfam" id="PF00753">
    <property type="entry name" value="Lactamase_B"/>
    <property type="match status" value="1"/>
</dbReference>
<keyword evidence="3" id="KW-0732">Signal</keyword>
<dbReference type="Proteomes" id="UP001562065">
    <property type="component" value="Unassembled WGS sequence"/>
</dbReference>
<protein>
    <submittedName>
        <fullName evidence="5">MBL fold metallo-hydrolase</fullName>
    </submittedName>
</protein>
<dbReference type="InterPro" id="IPR050855">
    <property type="entry name" value="NDM-1-like"/>
</dbReference>
<dbReference type="EMBL" id="JBGCUO010000002">
    <property type="protein sequence ID" value="MEY1663022.1"/>
    <property type="molecule type" value="Genomic_DNA"/>
</dbReference>
<dbReference type="SUPFAM" id="SSF56281">
    <property type="entry name" value="Metallo-hydrolase/oxidoreductase"/>
    <property type="match status" value="1"/>
</dbReference>
<sequence>MAIYSSKPFKPALLLAALLAACSAPPAPLAVQAIDADTWLVQGAAEEFSPDNRGHISNITIVNTGAGVLLVDSGGSEAVGTALAETVAALTDEPVRWIVLTHHHPDHVFGAHAFPQADTLMLAGAWRDLQRYQHHYLDTLATRLAPEGSSQPPAQPFEQPPRLLAPGRHRFGDREFELLELHGHSGADAVLYEPARELLITGDMVFWQRAPATAHTPSLAAWIQDLDQLATLPVRHLVPGHGPLTDARALAANQRWLRWLDQLLKQSAENGLSTNEMLDHDLPAEFADWPLARYELTRSASHFYPAYEERAFADSAMAPKGEKDGTEGEKTPAPTGP</sequence>
<dbReference type="Gene3D" id="3.60.15.10">
    <property type="entry name" value="Ribonuclease Z/Hydroxyacylglutathione hydrolase-like"/>
    <property type="match status" value="1"/>
</dbReference>
<feature type="compositionally biased region" description="Basic and acidic residues" evidence="2">
    <location>
        <begin position="320"/>
        <end position="330"/>
    </location>
</feature>